<dbReference type="GO" id="GO:0005886">
    <property type="term" value="C:plasma membrane"/>
    <property type="evidence" value="ECO:0007669"/>
    <property type="project" value="UniProtKB-SubCell"/>
</dbReference>
<accession>A0A5C8FAS5</accession>
<dbReference type="SMART" id="SM00382">
    <property type="entry name" value="AAA"/>
    <property type="match status" value="1"/>
</dbReference>
<dbReference type="InterPro" id="IPR003593">
    <property type="entry name" value="AAA+_ATPase"/>
</dbReference>
<dbReference type="InterPro" id="IPR003439">
    <property type="entry name" value="ABC_transporter-like_ATP-bd"/>
</dbReference>
<keyword evidence="5" id="KW-0547">Nucleotide-binding</keyword>
<dbReference type="AlphaFoldDB" id="A0A5C8FAS5"/>
<evidence type="ECO:0000313" key="9">
    <source>
        <dbReference type="EMBL" id="TXJ47046.1"/>
    </source>
</evidence>
<gene>
    <name evidence="9" type="ORF">EPJ72_00610</name>
</gene>
<dbReference type="EMBL" id="SAXY01000007">
    <property type="protein sequence ID" value="TXJ47046.1"/>
    <property type="molecule type" value="Genomic_DNA"/>
</dbReference>
<dbReference type="InterPro" id="IPR050388">
    <property type="entry name" value="ABC_Ni/Peptide_Import"/>
</dbReference>
<dbReference type="PANTHER" id="PTHR43297">
    <property type="entry name" value="OLIGOPEPTIDE TRANSPORT ATP-BINDING PROTEIN APPD"/>
    <property type="match status" value="1"/>
</dbReference>
<dbReference type="PANTHER" id="PTHR43297:SF2">
    <property type="entry name" value="DIPEPTIDE TRANSPORT ATP-BINDING PROTEIN DPPD"/>
    <property type="match status" value="1"/>
</dbReference>
<evidence type="ECO:0000256" key="3">
    <source>
        <dbReference type="ARBA" id="ARBA00022448"/>
    </source>
</evidence>
<dbReference type="InterPro" id="IPR017871">
    <property type="entry name" value="ABC_transporter-like_CS"/>
</dbReference>
<sequence length="274" mass="31311">MNENILEVKNLNVYFREKNNNIKIIDDVSFSVKESECLGILGESGSGKSMTIKSILRLLDNNFRVEGEALFNNIDLIKESSGNIRKLRGNKICMILQNPMTCFDPLYRIYNQMQETFLEHTDLNKKQIYQKCIDTLNIMKIRNPEDTIKKYPHQLSGGMLQRIMIGLALSLNPKLIIADEPTTAIDSISQNTIMNEFLRIKKENKVSMLFISHDLGILSKISNKMIVMKKGRILENASVGDIIFNSKDEYTASLVSKRMSVMKKFNEIVYGDAI</sequence>
<dbReference type="Gene3D" id="3.40.50.300">
    <property type="entry name" value="P-loop containing nucleotide triphosphate hydrolases"/>
    <property type="match status" value="1"/>
</dbReference>
<dbReference type="SUPFAM" id="SSF52540">
    <property type="entry name" value="P-loop containing nucleoside triphosphate hydrolases"/>
    <property type="match status" value="1"/>
</dbReference>
<dbReference type="Proteomes" id="UP000323176">
    <property type="component" value="Unassembled WGS sequence"/>
</dbReference>
<name>A0A5C8FAS5_BRAPL</name>
<dbReference type="CDD" id="cd03257">
    <property type="entry name" value="ABC_NikE_OppD_transporters"/>
    <property type="match status" value="1"/>
</dbReference>
<protein>
    <submittedName>
        <fullName evidence="9">ABC transporter ATP-binding protein</fullName>
    </submittedName>
</protein>
<evidence type="ECO:0000256" key="7">
    <source>
        <dbReference type="ARBA" id="ARBA00023136"/>
    </source>
</evidence>
<dbReference type="PROSITE" id="PS00211">
    <property type="entry name" value="ABC_TRANSPORTER_1"/>
    <property type="match status" value="1"/>
</dbReference>
<evidence type="ECO:0000256" key="5">
    <source>
        <dbReference type="ARBA" id="ARBA00022741"/>
    </source>
</evidence>
<evidence type="ECO:0000259" key="8">
    <source>
        <dbReference type="PROSITE" id="PS50893"/>
    </source>
</evidence>
<dbReference type="PROSITE" id="PS50893">
    <property type="entry name" value="ABC_TRANSPORTER_2"/>
    <property type="match status" value="1"/>
</dbReference>
<evidence type="ECO:0000256" key="6">
    <source>
        <dbReference type="ARBA" id="ARBA00022840"/>
    </source>
</evidence>
<comment type="similarity">
    <text evidence="2">Belongs to the ABC transporter superfamily.</text>
</comment>
<dbReference type="GO" id="GO:0016887">
    <property type="term" value="F:ATP hydrolysis activity"/>
    <property type="evidence" value="ECO:0007669"/>
    <property type="project" value="InterPro"/>
</dbReference>
<comment type="subcellular location">
    <subcellularLocation>
        <location evidence="1">Cell inner membrane</location>
        <topology evidence="1">Peripheral membrane protein</topology>
    </subcellularLocation>
</comment>
<dbReference type="OrthoDB" id="337094at2"/>
<keyword evidence="6 9" id="KW-0067">ATP-binding</keyword>
<organism evidence="9 10">
    <name type="scientific">Brachyspira pilosicoli</name>
    <name type="common">Serpulina pilosicoli</name>
    <dbReference type="NCBI Taxonomy" id="52584"/>
    <lineage>
        <taxon>Bacteria</taxon>
        <taxon>Pseudomonadati</taxon>
        <taxon>Spirochaetota</taxon>
        <taxon>Spirochaetia</taxon>
        <taxon>Brachyspirales</taxon>
        <taxon>Brachyspiraceae</taxon>
        <taxon>Brachyspira</taxon>
    </lineage>
</organism>
<comment type="caution">
    <text evidence="9">The sequence shown here is derived from an EMBL/GenBank/DDBJ whole genome shotgun (WGS) entry which is preliminary data.</text>
</comment>
<dbReference type="InterPro" id="IPR027417">
    <property type="entry name" value="P-loop_NTPase"/>
</dbReference>
<keyword evidence="3" id="KW-0813">Transport</keyword>
<evidence type="ECO:0000256" key="4">
    <source>
        <dbReference type="ARBA" id="ARBA00022475"/>
    </source>
</evidence>
<proteinExistence type="inferred from homology"/>
<dbReference type="GO" id="GO:0005524">
    <property type="term" value="F:ATP binding"/>
    <property type="evidence" value="ECO:0007669"/>
    <property type="project" value="UniProtKB-KW"/>
</dbReference>
<dbReference type="Pfam" id="PF00005">
    <property type="entry name" value="ABC_tran"/>
    <property type="match status" value="1"/>
</dbReference>
<evidence type="ECO:0000256" key="1">
    <source>
        <dbReference type="ARBA" id="ARBA00004417"/>
    </source>
</evidence>
<evidence type="ECO:0000256" key="2">
    <source>
        <dbReference type="ARBA" id="ARBA00005417"/>
    </source>
</evidence>
<evidence type="ECO:0000313" key="10">
    <source>
        <dbReference type="Proteomes" id="UP000323176"/>
    </source>
</evidence>
<keyword evidence="7" id="KW-0472">Membrane</keyword>
<reference evidence="9 10" key="1">
    <citation type="journal article" date="1992" name="Lakartidningen">
        <title>[Penicillin V and not amoxicillin is the first choice preparation in acute otitis].</title>
        <authorList>
            <person name="Kamme C."/>
            <person name="Lundgren K."/>
            <person name="Prellner K."/>
        </authorList>
    </citation>
    <scope>NUCLEOTIDE SEQUENCE [LARGE SCALE GENOMIC DNA]</scope>
    <source>
        <strain evidence="9 10">PC5538III-hc</strain>
    </source>
</reference>
<feature type="domain" description="ABC transporter" evidence="8">
    <location>
        <begin position="8"/>
        <end position="255"/>
    </location>
</feature>
<keyword evidence="4" id="KW-1003">Cell membrane</keyword>